<name>A0A4Y6RAW3_9BURK</name>
<dbReference type="AlphaFoldDB" id="A0A4Y6RAW3"/>
<protein>
    <submittedName>
        <fullName evidence="3">Uncharacterized protein</fullName>
    </submittedName>
</protein>
<feature type="region of interest" description="Disordered" evidence="1">
    <location>
        <begin position="1"/>
        <end position="41"/>
    </location>
</feature>
<keyword evidence="2" id="KW-1133">Transmembrane helix</keyword>
<gene>
    <name evidence="3" type="ORF">FJQ89_06745</name>
</gene>
<dbReference type="RefSeq" id="WP_141169580.1">
    <property type="nucleotide sequence ID" value="NZ_CP041185.1"/>
</dbReference>
<dbReference type="OrthoDB" id="10012982at2"/>
<evidence type="ECO:0000313" key="3">
    <source>
        <dbReference type="EMBL" id="QDG70148.1"/>
    </source>
</evidence>
<accession>A0A4Y6RAW3</accession>
<reference evidence="3 4" key="1">
    <citation type="submission" date="2019-06" db="EMBL/GenBank/DDBJ databases">
        <title>Complete genome sequence of Janthinobacterium sp. SNU WT3 isolated from diseased rainbow trout.</title>
        <authorList>
            <person name="Oh W.T."/>
            <person name="Park S.C."/>
        </authorList>
    </citation>
    <scope>NUCLEOTIDE SEQUENCE [LARGE SCALE GENOMIC DNA]</scope>
    <source>
        <strain evidence="3 4">SNU WT3</strain>
    </source>
</reference>
<sequence length="213" mass="22375">MQEASATQNAAPVQPQLGATPASGSVTSDAGHSKLSPQAVKTDVARDQLSITVIKNAGKGSLNIAERQEVESKVIVFYREVQKDCWSKLIELKTESSSSTKKQAYFNAIGAFVALIGGVIAYAPAKTVLMGIGISSAGGSNSVIGELSNREGTNKTLSQQNIDDLTAQYSRSITEYKSIVKDEDSTGAKRLDALIDAQSGCMGLLTAMKARGS</sequence>
<keyword evidence="2" id="KW-0812">Transmembrane</keyword>
<keyword evidence="2" id="KW-0472">Membrane</keyword>
<proteinExistence type="predicted"/>
<dbReference type="Proteomes" id="UP000316665">
    <property type="component" value="Chromosome"/>
</dbReference>
<dbReference type="EMBL" id="CP041185">
    <property type="protein sequence ID" value="QDG70148.1"/>
    <property type="molecule type" value="Genomic_DNA"/>
</dbReference>
<evidence type="ECO:0000256" key="2">
    <source>
        <dbReference type="SAM" id="Phobius"/>
    </source>
</evidence>
<dbReference type="KEGG" id="jas:FJQ89_06745"/>
<feature type="compositionally biased region" description="Polar residues" evidence="1">
    <location>
        <begin position="1"/>
        <end position="11"/>
    </location>
</feature>
<organism evidence="3 4">
    <name type="scientific">Janthinobacterium tructae</name>
    <dbReference type="NCBI Taxonomy" id="2590869"/>
    <lineage>
        <taxon>Bacteria</taxon>
        <taxon>Pseudomonadati</taxon>
        <taxon>Pseudomonadota</taxon>
        <taxon>Betaproteobacteria</taxon>
        <taxon>Burkholderiales</taxon>
        <taxon>Oxalobacteraceae</taxon>
        <taxon>Janthinobacterium</taxon>
    </lineage>
</organism>
<evidence type="ECO:0000313" key="4">
    <source>
        <dbReference type="Proteomes" id="UP000316665"/>
    </source>
</evidence>
<evidence type="ECO:0000256" key="1">
    <source>
        <dbReference type="SAM" id="MobiDB-lite"/>
    </source>
</evidence>
<keyword evidence="4" id="KW-1185">Reference proteome</keyword>
<feature type="transmembrane region" description="Helical" evidence="2">
    <location>
        <begin position="104"/>
        <end position="125"/>
    </location>
</feature>